<comment type="caution">
    <text evidence="1">The sequence shown here is derived from an EMBL/GenBank/DDBJ whole genome shotgun (WGS) entry which is preliminary data.</text>
</comment>
<reference evidence="2" key="1">
    <citation type="journal article" date="2024" name="IScience">
        <title>Strigolactones Initiate the Formation of Haustorium-like Structures in Castilleja.</title>
        <authorList>
            <person name="Buerger M."/>
            <person name="Peterson D."/>
            <person name="Chory J."/>
        </authorList>
    </citation>
    <scope>NUCLEOTIDE SEQUENCE [LARGE SCALE GENOMIC DNA]</scope>
</reference>
<dbReference type="AlphaFoldDB" id="A0ABD3C2Q6"/>
<accession>A0ABD3C2Q6</accession>
<sequence>MSVLAAYIRPSSNSEIVKVKFGTGLLGKALASKCSSGSAGASSSQNVL</sequence>
<dbReference type="Proteomes" id="UP001632038">
    <property type="component" value="Unassembled WGS sequence"/>
</dbReference>
<protein>
    <submittedName>
        <fullName evidence="1">Uncharacterized protein</fullName>
    </submittedName>
</protein>
<dbReference type="EMBL" id="JAVIJP010000054">
    <property type="protein sequence ID" value="KAL3623832.1"/>
    <property type="molecule type" value="Genomic_DNA"/>
</dbReference>
<gene>
    <name evidence="1" type="ORF">CASFOL_032648</name>
</gene>
<evidence type="ECO:0000313" key="2">
    <source>
        <dbReference type="Proteomes" id="UP001632038"/>
    </source>
</evidence>
<evidence type="ECO:0000313" key="1">
    <source>
        <dbReference type="EMBL" id="KAL3623832.1"/>
    </source>
</evidence>
<organism evidence="1 2">
    <name type="scientific">Castilleja foliolosa</name>
    <dbReference type="NCBI Taxonomy" id="1961234"/>
    <lineage>
        <taxon>Eukaryota</taxon>
        <taxon>Viridiplantae</taxon>
        <taxon>Streptophyta</taxon>
        <taxon>Embryophyta</taxon>
        <taxon>Tracheophyta</taxon>
        <taxon>Spermatophyta</taxon>
        <taxon>Magnoliopsida</taxon>
        <taxon>eudicotyledons</taxon>
        <taxon>Gunneridae</taxon>
        <taxon>Pentapetalae</taxon>
        <taxon>asterids</taxon>
        <taxon>lamiids</taxon>
        <taxon>Lamiales</taxon>
        <taxon>Orobanchaceae</taxon>
        <taxon>Pedicularideae</taxon>
        <taxon>Castillejinae</taxon>
        <taxon>Castilleja</taxon>
    </lineage>
</organism>
<name>A0ABD3C2Q6_9LAMI</name>
<keyword evidence="2" id="KW-1185">Reference proteome</keyword>
<proteinExistence type="predicted"/>